<accession>A0ABR0E0Q4</accession>
<protein>
    <submittedName>
        <fullName evidence="2">Uncharacterized protein</fullName>
    </submittedName>
</protein>
<reference evidence="2 3" key="1">
    <citation type="journal article" date="2023" name="G3 (Bethesda)">
        <title>A chromosome-level genome assembly of Zasmidium syzygii isolated from banana leaves.</title>
        <authorList>
            <person name="van Westerhoven A.C."/>
            <person name="Mehrabi R."/>
            <person name="Talebi R."/>
            <person name="Steentjes M.B.F."/>
            <person name="Corcolon B."/>
            <person name="Chong P.A."/>
            <person name="Kema G.H.J."/>
            <person name="Seidl M.F."/>
        </authorList>
    </citation>
    <scope>NUCLEOTIDE SEQUENCE [LARGE SCALE GENOMIC DNA]</scope>
    <source>
        <strain evidence="2 3">P124</strain>
    </source>
</reference>
<evidence type="ECO:0000256" key="1">
    <source>
        <dbReference type="SAM" id="MobiDB-lite"/>
    </source>
</evidence>
<dbReference type="InterPro" id="IPR011990">
    <property type="entry name" value="TPR-like_helical_dom_sf"/>
</dbReference>
<comment type="caution">
    <text evidence="2">The sequence shown here is derived from an EMBL/GenBank/DDBJ whole genome shotgun (WGS) entry which is preliminary data.</text>
</comment>
<feature type="region of interest" description="Disordered" evidence="1">
    <location>
        <begin position="91"/>
        <end position="115"/>
    </location>
</feature>
<feature type="region of interest" description="Disordered" evidence="1">
    <location>
        <begin position="1"/>
        <end position="22"/>
    </location>
</feature>
<sequence length="456" mass="49722">MAKYGPSVQKVDPPPPPGPTSAEDWAIITDLLETIERDPSSIEARRVLAQQYEAFGWTDQAAQEIRTILSLRPGDEEAAAWLIAHLHKGGDKAAPARGKAKAKDPASYRPQKKGTLQDLQSGYKTLMDDAKALSLELQIFQDLCGPSHNLSGQISDLKAIAEGRLTSVVKVRPPPATRAVAIKIKAASTLASREEVAFNDLEDNARYLRSRNTPGSDELRAALLKRSTAIKSSLPKDMAQIPDTAFMHIEHEILRKTYRNTETMLGDSIGSIPRASFFASEDGYAWDMSELATAIRANAGVMRNPLSREMFSAEDVGKIVTHPQGKELGALQLQQKELTKGVRKETTDRLARMATVLLDDQSADSAPSRAAVEDFTLYVATLPQAEQEALDRLKVPAKDSHTGNAFDTTVGDAVADAKANRQCFHKTADLLRQAAKWLRENGGTSGKDAKMPGAWE</sequence>
<evidence type="ECO:0000313" key="2">
    <source>
        <dbReference type="EMBL" id="KAK4495012.1"/>
    </source>
</evidence>
<dbReference type="Gene3D" id="1.25.40.10">
    <property type="entry name" value="Tetratricopeptide repeat domain"/>
    <property type="match status" value="1"/>
</dbReference>
<keyword evidence="3" id="KW-1185">Reference proteome</keyword>
<evidence type="ECO:0000313" key="3">
    <source>
        <dbReference type="Proteomes" id="UP001305779"/>
    </source>
</evidence>
<organism evidence="2 3">
    <name type="scientific">Zasmidium cellare</name>
    <name type="common">Wine cellar mold</name>
    <name type="synonym">Racodium cellare</name>
    <dbReference type="NCBI Taxonomy" id="395010"/>
    <lineage>
        <taxon>Eukaryota</taxon>
        <taxon>Fungi</taxon>
        <taxon>Dikarya</taxon>
        <taxon>Ascomycota</taxon>
        <taxon>Pezizomycotina</taxon>
        <taxon>Dothideomycetes</taxon>
        <taxon>Dothideomycetidae</taxon>
        <taxon>Mycosphaerellales</taxon>
        <taxon>Mycosphaerellaceae</taxon>
        <taxon>Zasmidium</taxon>
    </lineage>
</organism>
<dbReference type="Proteomes" id="UP001305779">
    <property type="component" value="Unassembled WGS sequence"/>
</dbReference>
<dbReference type="EMBL" id="JAXOVC010000012">
    <property type="protein sequence ID" value="KAK4495012.1"/>
    <property type="molecule type" value="Genomic_DNA"/>
</dbReference>
<name>A0ABR0E0Q4_ZASCE</name>
<proteinExistence type="predicted"/>
<gene>
    <name evidence="2" type="ORF">PRZ48_013339</name>
</gene>
<dbReference type="SUPFAM" id="SSF48452">
    <property type="entry name" value="TPR-like"/>
    <property type="match status" value="1"/>
</dbReference>